<evidence type="ECO:0000313" key="1">
    <source>
        <dbReference type="EMBL" id="KAI4370798.1"/>
    </source>
</evidence>
<dbReference type="Proteomes" id="UP001057402">
    <property type="component" value="Chromosome 5"/>
</dbReference>
<protein>
    <submittedName>
        <fullName evidence="1">Uncharacterized protein</fullName>
    </submittedName>
</protein>
<dbReference type="EMBL" id="CM042884">
    <property type="protein sequence ID" value="KAI4370798.1"/>
    <property type="molecule type" value="Genomic_DNA"/>
</dbReference>
<accession>A0ACB9QVW0</accession>
<proteinExistence type="predicted"/>
<name>A0ACB9QVW0_9MYRT</name>
<gene>
    <name evidence="1" type="ORF">MLD38_019108</name>
</gene>
<organism evidence="1 2">
    <name type="scientific">Melastoma candidum</name>
    <dbReference type="NCBI Taxonomy" id="119954"/>
    <lineage>
        <taxon>Eukaryota</taxon>
        <taxon>Viridiplantae</taxon>
        <taxon>Streptophyta</taxon>
        <taxon>Embryophyta</taxon>
        <taxon>Tracheophyta</taxon>
        <taxon>Spermatophyta</taxon>
        <taxon>Magnoliopsida</taxon>
        <taxon>eudicotyledons</taxon>
        <taxon>Gunneridae</taxon>
        <taxon>Pentapetalae</taxon>
        <taxon>rosids</taxon>
        <taxon>malvids</taxon>
        <taxon>Myrtales</taxon>
        <taxon>Melastomataceae</taxon>
        <taxon>Melastomatoideae</taxon>
        <taxon>Melastomateae</taxon>
        <taxon>Melastoma</taxon>
    </lineage>
</organism>
<comment type="caution">
    <text evidence="1">The sequence shown here is derived from an EMBL/GenBank/DDBJ whole genome shotgun (WGS) entry which is preliminary data.</text>
</comment>
<reference evidence="2" key="1">
    <citation type="journal article" date="2023" name="Front. Plant Sci.">
        <title>Chromosomal-level genome assembly of Melastoma candidum provides insights into trichome evolution.</title>
        <authorList>
            <person name="Zhong Y."/>
            <person name="Wu W."/>
            <person name="Sun C."/>
            <person name="Zou P."/>
            <person name="Liu Y."/>
            <person name="Dai S."/>
            <person name="Zhou R."/>
        </authorList>
    </citation>
    <scope>NUCLEOTIDE SEQUENCE [LARGE SCALE GENOMIC DNA]</scope>
</reference>
<keyword evidence="2" id="KW-1185">Reference proteome</keyword>
<evidence type="ECO:0000313" key="2">
    <source>
        <dbReference type="Proteomes" id="UP001057402"/>
    </source>
</evidence>
<sequence length="205" mass="22580">MKSSGKYVVGPPQQHTSAFVWCAAIVCAVLTVAVIIVGIIVFVGYIVIHPRVPFISVTSASLDQFQFDQSGVLVTRMFINIHVENDNAKAHAAFQDMSFVLSYAGLSIARLMVADPFVVKKNTSVDFHYVVESSPIPLDPEMMDEVSESIRMNEVSFDLKGSSKAQWRVGPLGSIKFRCNLNCRLRFHPSNGTFSGTNQCSSRSK</sequence>